<accession>A0AAN8RDQ1</accession>
<evidence type="ECO:0000313" key="3">
    <source>
        <dbReference type="Proteomes" id="UP001313282"/>
    </source>
</evidence>
<comment type="caution">
    <text evidence="2">The sequence shown here is derived from an EMBL/GenBank/DDBJ whole genome shotgun (WGS) entry which is preliminary data.</text>
</comment>
<feature type="region of interest" description="Disordered" evidence="1">
    <location>
        <begin position="1"/>
        <end position="30"/>
    </location>
</feature>
<name>A0AAN8RDQ1_9PEZI</name>
<keyword evidence="3" id="KW-1185">Reference proteome</keyword>
<evidence type="ECO:0000313" key="2">
    <source>
        <dbReference type="EMBL" id="KAK6347845.1"/>
    </source>
</evidence>
<reference evidence="2 3" key="1">
    <citation type="submission" date="2019-10" db="EMBL/GenBank/DDBJ databases">
        <authorList>
            <person name="Palmer J.M."/>
        </authorList>
    </citation>
    <scope>NUCLEOTIDE SEQUENCE [LARGE SCALE GENOMIC DNA]</scope>
    <source>
        <strain evidence="2 3">TWF718</strain>
    </source>
</reference>
<proteinExistence type="predicted"/>
<organism evidence="2 3">
    <name type="scientific">Orbilia javanica</name>
    <dbReference type="NCBI Taxonomy" id="47235"/>
    <lineage>
        <taxon>Eukaryota</taxon>
        <taxon>Fungi</taxon>
        <taxon>Dikarya</taxon>
        <taxon>Ascomycota</taxon>
        <taxon>Pezizomycotina</taxon>
        <taxon>Orbiliomycetes</taxon>
        <taxon>Orbiliales</taxon>
        <taxon>Orbiliaceae</taxon>
        <taxon>Orbilia</taxon>
    </lineage>
</organism>
<protein>
    <submittedName>
        <fullName evidence="2">Uncharacterized protein</fullName>
    </submittedName>
</protein>
<gene>
    <name evidence="2" type="ORF">TWF718_005666</name>
</gene>
<dbReference type="EMBL" id="JAVHNR010000003">
    <property type="protein sequence ID" value="KAK6347845.1"/>
    <property type="molecule type" value="Genomic_DNA"/>
</dbReference>
<dbReference type="Proteomes" id="UP001313282">
    <property type="component" value="Unassembled WGS sequence"/>
</dbReference>
<dbReference type="AlphaFoldDB" id="A0AAN8RDQ1"/>
<evidence type="ECO:0000256" key="1">
    <source>
        <dbReference type="SAM" id="MobiDB-lite"/>
    </source>
</evidence>
<sequence>MSTTPETAAAAAPAPKPEEEFDSGERKPVKYVPSPIKITNVEPNKTTSTDSWFTLPGEIRDQIYESLLPFEVNFVYKSPWAFPDYNHSYKAMKKFPGGISFEFSPFPEPAIKYYSQISHRFGAELSDCLDRQRHRVLKALEDCTSGTEAWNTDFDSQKITPKLLELVSRSRFIFASFGHTTKNIVRKLDKRIKNNIHDIFITQSMISSTMPGNAFQWSCAPGSEHGKLIRDNFPNLEKVAVEVRQGWRDMDCLREVMDWYDDERIKQLEIVYPRKRRDAAGQEWGWQYSGYQFKDEATTEDCYQLLWEYAFGERKPERKWKVRTVDEDEINERGRFFADREYPYSGREITMVEGTVFRVLREPIGTFQAASEQENLEFIRACGKGQLASRVFG</sequence>
<feature type="compositionally biased region" description="Low complexity" evidence="1">
    <location>
        <begin position="1"/>
        <end position="13"/>
    </location>
</feature>